<keyword evidence="1" id="KW-0472">Membrane</keyword>
<accession>A0A917G4D4</accession>
<dbReference type="AlphaFoldDB" id="A0A917G4D4"/>
<keyword evidence="3" id="KW-1185">Reference proteome</keyword>
<keyword evidence="1" id="KW-1133">Transmembrane helix</keyword>
<organism evidence="2 3">
    <name type="scientific">Rhodococcoides trifolii</name>
    <dbReference type="NCBI Taxonomy" id="908250"/>
    <lineage>
        <taxon>Bacteria</taxon>
        <taxon>Bacillati</taxon>
        <taxon>Actinomycetota</taxon>
        <taxon>Actinomycetes</taxon>
        <taxon>Mycobacteriales</taxon>
        <taxon>Nocardiaceae</taxon>
        <taxon>Rhodococcoides</taxon>
    </lineage>
</organism>
<name>A0A917G4D4_9NOCA</name>
<evidence type="ECO:0000313" key="2">
    <source>
        <dbReference type="EMBL" id="GGG22522.1"/>
    </source>
</evidence>
<dbReference type="EMBL" id="BMCU01000005">
    <property type="protein sequence ID" value="GGG22522.1"/>
    <property type="molecule type" value="Genomic_DNA"/>
</dbReference>
<comment type="caution">
    <text evidence="2">The sequence shown here is derived from an EMBL/GenBank/DDBJ whole genome shotgun (WGS) entry which is preliminary data.</text>
</comment>
<proteinExistence type="predicted"/>
<feature type="transmembrane region" description="Helical" evidence="1">
    <location>
        <begin position="32"/>
        <end position="54"/>
    </location>
</feature>
<keyword evidence="1" id="KW-0812">Transmembrane</keyword>
<protein>
    <submittedName>
        <fullName evidence="2">Uncharacterized protein</fullName>
    </submittedName>
</protein>
<gene>
    <name evidence="2" type="ORF">GCM10007304_40430</name>
</gene>
<reference evidence="2" key="1">
    <citation type="journal article" date="2014" name="Int. J. Syst. Evol. Microbiol.">
        <title>Complete genome sequence of Corynebacterium casei LMG S-19264T (=DSM 44701T), isolated from a smear-ripened cheese.</title>
        <authorList>
            <consortium name="US DOE Joint Genome Institute (JGI-PGF)"/>
            <person name="Walter F."/>
            <person name="Albersmeier A."/>
            <person name="Kalinowski J."/>
            <person name="Ruckert C."/>
        </authorList>
    </citation>
    <scope>NUCLEOTIDE SEQUENCE</scope>
    <source>
        <strain evidence="2">CCM 7905</strain>
    </source>
</reference>
<dbReference type="Proteomes" id="UP000654257">
    <property type="component" value="Unassembled WGS sequence"/>
</dbReference>
<evidence type="ECO:0000313" key="3">
    <source>
        <dbReference type="Proteomes" id="UP000654257"/>
    </source>
</evidence>
<reference evidence="2" key="2">
    <citation type="submission" date="2020-09" db="EMBL/GenBank/DDBJ databases">
        <authorList>
            <person name="Sun Q."/>
            <person name="Sedlacek I."/>
        </authorList>
    </citation>
    <scope>NUCLEOTIDE SEQUENCE</scope>
    <source>
        <strain evidence="2">CCM 7905</strain>
    </source>
</reference>
<sequence>MLLALASVCFVIGVVAIIAMFAVLVSGGAPGLWLYLTAMIFLPLGFVLMIAFTLRSGRRARR</sequence>
<evidence type="ECO:0000256" key="1">
    <source>
        <dbReference type="SAM" id="Phobius"/>
    </source>
</evidence>